<keyword evidence="6" id="KW-0547">Nucleotide-binding</keyword>
<keyword evidence="4" id="KW-0540">Nuclease</keyword>
<protein>
    <submittedName>
        <fullName evidence="12">17036_t:CDS:1</fullName>
    </submittedName>
</protein>
<evidence type="ECO:0000256" key="6">
    <source>
        <dbReference type="ARBA" id="ARBA00022741"/>
    </source>
</evidence>
<comment type="caution">
    <text evidence="12">The sequence shown here is derived from an EMBL/GenBank/DDBJ whole genome shotgun (WGS) entry which is preliminary data.</text>
</comment>
<evidence type="ECO:0000256" key="10">
    <source>
        <dbReference type="ARBA" id="ARBA00023125"/>
    </source>
</evidence>
<keyword evidence="8" id="KW-0378">Hydrolase</keyword>
<keyword evidence="9" id="KW-0190">Covalent protein-DNA linkage</keyword>
<dbReference type="AlphaFoldDB" id="A0A9N9HI18"/>
<dbReference type="Gene3D" id="3.40.1310.20">
    <property type="match status" value="1"/>
</dbReference>
<evidence type="ECO:0000256" key="8">
    <source>
        <dbReference type="ARBA" id="ARBA00022801"/>
    </source>
</evidence>
<dbReference type="InterPro" id="IPR049912">
    <property type="entry name" value="CRESS_DNA_REP"/>
</dbReference>
<dbReference type="GO" id="GO:0003677">
    <property type="term" value="F:DNA binding"/>
    <property type="evidence" value="ECO:0007669"/>
    <property type="project" value="UniProtKB-KW"/>
</dbReference>
<keyword evidence="7" id="KW-0255">Endonuclease</keyword>
<gene>
    <name evidence="12" type="ORF">FCALED_LOCUS12889</name>
</gene>
<dbReference type="GO" id="GO:0000166">
    <property type="term" value="F:nucleotide binding"/>
    <property type="evidence" value="ECO:0007669"/>
    <property type="project" value="UniProtKB-KW"/>
</dbReference>
<evidence type="ECO:0000313" key="13">
    <source>
        <dbReference type="Proteomes" id="UP000789570"/>
    </source>
</evidence>
<dbReference type="GO" id="GO:0004519">
    <property type="term" value="F:endonuclease activity"/>
    <property type="evidence" value="ECO:0007669"/>
    <property type="project" value="UniProtKB-KW"/>
</dbReference>
<sequence length="434" mass="52110">MGNDFMYGDKYAFTLWKNINVFKFDEDKIKYIVWQIEMSEENKPHIQGYVQFNKNFGLNDAKNIFNDNSIHLENPMGSFDDNRNYCSKKYDQCKKHKRKGCKCDYDNLEHRCKKCNEKCERIIARDETKICEIDELLKDLIGPFEAGDPEEHVSEDEKKKKQEILEDDMLHDIKEIESFDDFILKYGVLYKGCKKKILSKNGRVLLMNELNPQFIKWETFLQLTAEDEVPVDVKFDADGANVATMYNIFNSNYEFEKIFNNFEEMVQTKDGRQFINTQHKEALYRKFQYPNGYIIKFEGNYEREGIIRRTFIDDSLSKEELEEWKEKFNNFEFDVRFSDGINLVEVQKYEFNQGKVFEENNHVYYRQNIGYKNNDEMIQYSYNQDVIDNKKLYSLQKEDIPDIVKRTFDKIDNEDHLNKRLKLDNLLDNFFNED</sequence>
<organism evidence="12 13">
    <name type="scientific">Funneliformis caledonium</name>
    <dbReference type="NCBI Taxonomy" id="1117310"/>
    <lineage>
        <taxon>Eukaryota</taxon>
        <taxon>Fungi</taxon>
        <taxon>Fungi incertae sedis</taxon>
        <taxon>Mucoromycota</taxon>
        <taxon>Glomeromycotina</taxon>
        <taxon>Glomeromycetes</taxon>
        <taxon>Glomerales</taxon>
        <taxon>Glomeraceae</taxon>
        <taxon>Funneliformis</taxon>
    </lineage>
</organism>
<keyword evidence="2" id="KW-0548">Nucleotidyltransferase</keyword>
<dbReference type="OrthoDB" id="10503807at2759"/>
<evidence type="ECO:0000256" key="4">
    <source>
        <dbReference type="ARBA" id="ARBA00022722"/>
    </source>
</evidence>
<dbReference type="Proteomes" id="UP000789570">
    <property type="component" value="Unassembled WGS sequence"/>
</dbReference>
<keyword evidence="13" id="KW-1185">Reference proteome</keyword>
<dbReference type="GO" id="GO:0016787">
    <property type="term" value="F:hydrolase activity"/>
    <property type="evidence" value="ECO:0007669"/>
    <property type="project" value="UniProtKB-KW"/>
</dbReference>
<dbReference type="GO" id="GO:0016779">
    <property type="term" value="F:nucleotidyltransferase activity"/>
    <property type="evidence" value="ECO:0007669"/>
    <property type="project" value="UniProtKB-KW"/>
</dbReference>
<name>A0A9N9HI18_9GLOM</name>
<keyword evidence="1" id="KW-0808">Transferase</keyword>
<evidence type="ECO:0000256" key="3">
    <source>
        <dbReference type="ARBA" id="ARBA00022705"/>
    </source>
</evidence>
<evidence type="ECO:0000256" key="5">
    <source>
        <dbReference type="ARBA" id="ARBA00022723"/>
    </source>
</evidence>
<keyword evidence="10" id="KW-0238">DNA-binding</keyword>
<keyword evidence="5" id="KW-0479">Metal-binding</keyword>
<evidence type="ECO:0000256" key="2">
    <source>
        <dbReference type="ARBA" id="ARBA00022695"/>
    </source>
</evidence>
<dbReference type="PROSITE" id="PS52020">
    <property type="entry name" value="CRESS_DNA_REP"/>
    <property type="match status" value="1"/>
</dbReference>
<keyword evidence="3" id="KW-0235">DNA replication</keyword>
<accession>A0A9N9HI18</accession>
<evidence type="ECO:0000313" key="12">
    <source>
        <dbReference type="EMBL" id="CAG8689652.1"/>
    </source>
</evidence>
<evidence type="ECO:0000256" key="9">
    <source>
        <dbReference type="ARBA" id="ARBA00023124"/>
    </source>
</evidence>
<feature type="domain" description="CRESS-DNA virus Rep endonuclease" evidence="11">
    <location>
        <begin position="5"/>
        <end position="102"/>
    </location>
</feature>
<reference evidence="12" key="1">
    <citation type="submission" date="2021-06" db="EMBL/GenBank/DDBJ databases">
        <authorList>
            <person name="Kallberg Y."/>
            <person name="Tangrot J."/>
            <person name="Rosling A."/>
        </authorList>
    </citation>
    <scope>NUCLEOTIDE SEQUENCE</scope>
    <source>
        <strain evidence="12">UK204</strain>
    </source>
</reference>
<dbReference type="EMBL" id="CAJVPQ010006807">
    <property type="protein sequence ID" value="CAG8689652.1"/>
    <property type="molecule type" value="Genomic_DNA"/>
</dbReference>
<evidence type="ECO:0000256" key="7">
    <source>
        <dbReference type="ARBA" id="ARBA00022759"/>
    </source>
</evidence>
<evidence type="ECO:0000256" key="1">
    <source>
        <dbReference type="ARBA" id="ARBA00022679"/>
    </source>
</evidence>
<evidence type="ECO:0000259" key="11">
    <source>
        <dbReference type="PROSITE" id="PS52020"/>
    </source>
</evidence>
<dbReference type="GO" id="GO:0006260">
    <property type="term" value="P:DNA replication"/>
    <property type="evidence" value="ECO:0007669"/>
    <property type="project" value="UniProtKB-KW"/>
</dbReference>
<dbReference type="Pfam" id="PF02407">
    <property type="entry name" value="Viral_Rep"/>
    <property type="match status" value="1"/>
</dbReference>
<dbReference type="GO" id="GO:0046872">
    <property type="term" value="F:metal ion binding"/>
    <property type="evidence" value="ECO:0007669"/>
    <property type="project" value="UniProtKB-KW"/>
</dbReference>
<proteinExistence type="predicted"/>